<dbReference type="InParanoid" id="A0A074Z7L3"/>
<name>A0A074Z7L3_AURSE</name>
<reference evidence="1 2" key="1">
    <citation type="journal article" date="2014" name="BMC Genomics">
        <title>Genome sequencing of four Aureobasidium pullulans varieties: biotechnological potential, stress tolerance, and description of new species.</title>
        <authorList>
            <person name="Gostin Ar C."/>
            <person name="Ohm R.A."/>
            <person name="Kogej T."/>
            <person name="Sonjak S."/>
            <person name="Turk M."/>
            <person name="Zajc J."/>
            <person name="Zalar P."/>
            <person name="Grube M."/>
            <person name="Sun H."/>
            <person name="Han J."/>
            <person name="Sharma A."/>
            <person name="Chiniquy J."/>
            <person name="Ngan C.Y."/>
            <person name="Lipzen A."/>
            <person name="Barry K."/>
            <person name="Grigoriev I.V."/>
            <person name="Gunde-Cimerman N."/>
        </authorList>
    </citation>
    <scope>NUCLEOTIDE SEQUENCE [LARGE SCALE GENOMIC DNA]</scope>
    <source>
        <strain evidence="1 2">EXF-2481</strain>
    </source>
</reference>
<dbReference type="EMBL" id="KL584760">
    <property type="protein sequence ID" value="KEQ94881.1"/>
    <property type="molecule type" value="Genomic_DNA"/>
</dbReference>
<organism evidence="1 2">
    <name type="scientific">Aureobasidium subglaciale (strain EXF-2481)</name>
    <name type="common">Aureobasidium pullulans var. subglaciale</name>
    <dbReference type="NCBI Taxonomy" id="1043005"/>
    <lineage>
        <taxon>Eukaryota</taxon>
        <taxon>Fungi</taxon>
        <taxon>Dikarya</taxon>
        <taxon>Ascomycota</taxon>
        <taxon>Pezizomycotina</taxon>
        <taxon>Dothideomycetes</taxon>
        <taxon>Dothideomycetidae</taxon>
        <taxon>Dothideales</taxon>
        <taxon>Saccotheciaceae</taxon>
        <taxon>Aureobasidium</taxon>
    </lineage>
</organism>
<dbReference type="HOGENOM" id="CLU_082473_2_0_1"/>
<protein>
    <submittedName>
        <fullName evidence="1">Uncharacterized protein</fullName>
    </submittedName>
</protein>
<keyword evidence="2" id="KW-1185">Reference proteome</keyword>
<evidence type="ECO:0000313" key="1">
    <source>
        <dbReference type="EMBL" id="KEQ94881.1"/>
    </source>
</evidence>
<dbReference type="AlphaFoldDB" id="A0A074Z7L3"/>
<dbReference type="OMA" id="NIADPEC"/>
<accession>A0A074Z7L3</accession>
<dbReference type="GeneID" id="25364011"/>
<gene>
    <name evidence="1" type="ORF">AUEXF2481DRAFT_29622</name>
</gene>
<dbReference type="Proteomes" id="UP000030641">
    <property type="component" value="Unassembled WGS sequence"/>
</dbReference>
<dbReference type="RefSeq" id="XP_013343431.1">
    <property type="nucleotide sequence ID" value="XM_013487977.1"/>
</dbReference>
<dbReference type="OrthoDB" id="5422293at2759"/>
<proteinExistence type="predicted"/>
<sequence length="225" mass="25960">MGLTRLSLRTSISPLRIRTSISRLRICPHRRALSRMLLWPFPWYLKHASSPDIVDSGPDEKLIARIQPGIRQLHCIPLFRSRDTSLSSIYRMVEDLCAGHSLMLGYECEYMWYHAEERWNLSKVPDPEESDPVLYALLASMVESLVRAFNYKLALGLRRNGDKYLEDDRHIDFPRETVPAWAEHVKPIDKTLDLLSDEQRSMSGAADTNFSKRNILANTGDLYNV</sequence>
<evidence type="ECO:0000313" key="2">
    <source>
        <dbReference type="Proteomes" id="UP000030641"/>
    </source>
</evidence>